<proteinExistence type="predicted"/>
<name>A0A964WSU2_9HYPH</name>
<dbReference type="AlphaFoldDB" id="A0A964WSU2"/>
<dbReference type="SUPFAM" id="SSF56563">
    <property type="entry name" value="Major capsid protein gp5"/>
    <property type="match status" value="1"/>
</dbReference>
<evidence type="ECO:0000313" key="3">
    <source>
        <dbReference type="EMBL" id="MYZ47328.1"/>
    </source>
</evidence>
<feature type="domain" description="Phage capsid-like C-terminal" evidence="2">
    <location>
        <begin position="98"/>
        <end position="369"/>
    </location>
</feature>
<dbReference type="Pfam" id="PF05065">
    <property type="entry name" value="Phage_capsid"/>
    <property type="match status" value="1"/>
</dbReference>
<comment type="subcellular location">
    <subcellularLocation>
        <location evidence="1">Virion</location>
    </subcellularLocation>
</comment>
<protein>
    <submittedName>
        <fullName evidence="3">Phage major capsid protein</fullName>
    </submittedName>
</protein>
<dbReference type="Proteomes" id="UP000773614">
    <property type="component" value="Unassembled WGS sequence"/>
</dbReference>
<gene>
    <name evidence="3" type="ORF">E4O86_06345</name>
</gene>
<dbReference type="EMBL" id="SPKJ01000013">
    <property type="protein sequence ID" value="MYZ47328.1"/>
    <property type="molecule type" value="Genomic_DNA"/>
</dbReference>
<dbReference type="NCBIfam" id="TIGR01554">
    <property type="entry name" value="major_cap_HK97"/>
    <property type="match status" value="1"/>
</dbReference>
<evidence type="ECO:0000313" key="4">
    <source>
        <dbReference type="Proteomes" id="UP000773614"/>
    </source>
</evidence>
<dbReference type="InterPro" id="IPR024455">
    <property type="entry name" value="Phage_capsid"/>
</dbReference>
<organism evidence="3 4">
    <name type="scientific">Propylenella binzhouense</name>
    <dbReference type="NCBI Taxonomy" id="2555902"/>
    <lineage>
        <taxon>Bacteria</taxon>
        <taxon>Pseudomonadati</taxon>
        <taxon>Pseudomonadota</taxon>
        <taxon>Alphaproteobacteria</taxon>
        <taxon>Hyphomicrobiales</taxon>
        <taxon>Propylenellaceae</taxon>
        <taxon>Propylenella</taxon>
    </lineage>
</organism>
<evidence type="ECO:0000259" key="2">
    <source>
        <dbReference type="Pfam" id="PF05065"/>
    </source>
</evidence>
<evidence type="ECO:0000256" key="1">
    <source>
        <dbReference type="ARBA" id="ARBA00004328"/>
    </source>
</evidence>
<accession>A0A964WSU2</accession>
<reference evidence="3" key="1">
    <citation type="submission" date="2019-03" db="EMBL/GenBank/DDBJ databases">
        <title>Afifella sp. nov., isolated from activated sludge.</title>
        <authorList>
            <person name="Li Q."/>
            <person name="Liu Y."/>
        </authorList>
    </citation>
    <scope>NUCLEOTIDE SEQUENCE</scope>
    <source>
        <strain evidence="3">L72</strain>
    </source>
</reference>
<comment type="caution">
    <text evidence="3">The sequence shown here is derived from an EMBL/GenBank/DDBJ whole genome shotgun (WGS) entry which is preliminary data.</text>
</comment>
<dbReference type="InterPro" id="IPR054612">
    <property type="entry name" value="Phage_capsid-like_C"/>
</dbReference>
<sequence>MALRAGVASKKVLGAIRVKAAISIPRVADAAGLTLWAKAAALAAVGHEDTADVAARIGAPDSVQRAIRSGVAARVDHAIKSSAMHTGDPTAAGLTDVRTISTTFAASLRNASIFFSLLESGAMIRLPLETRLSATTARATAFLAGEGAAVPVRKLEVEGDLIDLQKAAGIIVLTKELVRSGGSAAEAFITRELRRAVSATTDEGFLSTVTDSGTPSIPSSGTDAAAATEDIRALVTAVGLTVDSRPVFGLAPDVARQAALLSWTSGIKTFPDFDLTGGTILGVPAIVSDALASGTIALFDGQRLGGDLEAITVTASGDTTVAMAAEPTMDATTPAATDVISLFQTNSVGALVTIWFGVRRLDDTAVAMVTDVSWGETVGSGS</sequence>
<keyword evidence="4" id="KW-1185">Reference proteome</keyword>